<reference evidence="10" key="1">
    <citation type="journal article" date="2014" name="Genome Biol. Evol.">
        <title>Pangenome evidence for extensive interdomain horizontal transfer affecting lineage core and shell genes in uncultured planktonic thaumarchaeota and euryarchaeota.</title>
        <authorList>
            <person name="Deschamps P."/>
            <person name="Zivanovic Y."/>
            <person name="Moreira D."/>
            <person name="Rodriguez-Valera F."/>
            <person name="Lopez-Garcia P."/>
        </authorList>
    </citation>
    <scope>NUCLEOTIDE SEQUENCE</scope>
</reference>
<feature type="region of interest" description="Disordered" evidence="6">
    <location>
        <begin position="377"/>
        <end position="443"/>
    </location>
</feature>
<keyword evidence="1" id="KW-0547">Nucleotide-binding</keyword>
<feature type="domain" description="Helicase C-terminal" evidence="8">
    <location>
        <begin position="230"/>
        <end position="373"/>
    </location>
</feature>
<proteinExistence type="predicted"/>
<evidence type="ECO:0000256" key="4">
    <source>
        <dbReference type="ARBA" id="ARBA00022840"/>
    </source>
</evidence>
<dbReference type="InterPro" id="IPR014001">
    <property type="entry name" value="Helicase_ATP-bd"/>
</dbReference>
<dbReference type="Gene3D" id="3.40.50.300">
    <property type="entry name" value="P-loop containing nucleotide triphosphate hydrolases"/>
    <property type="match status" value="2"/>
</dbReference>
<feature type="domain" description="DEAD-box RNA helicase Q" evidence="9">
    <location>
        <begin position="2"/>
        <end position="30"/>
    </location>
</feature>
<keyword evidence="3 10" id="KW-0347">Helicase</keyword>
<dbReference type="Pfam" id="PF00271">
    <property type="entry name" value="Helicase_C"/>
    <property type="match status" value="1"/>
</dbReference>
<dbReference type="PROSITE" id="PS51195">
    <property type="entry name" value="Q_MOTIF"/>
    <property type="match status" value="1"/>
</dbReference>
<name>A0A075IGS0_9EURY</name>
<evidence type="ECO:0000259" key="9">
    <source>
        <dbReference type="PROSITE" id="PS51195"/>
    </source>
</evidence>
<dbReference type="GO" id="GO:0005524">
    <property type="term" value="F:ATP binding"/>
    <property type="evidence" value="ECO:0007669"/>
    <property type="project" value="UniProtKB-KW"/>
</dbReference>
<evidence type="ECO:0000313" key="10">
    <source>
        <dbReference type="EMBL" id="AIF25478.1"/>
    </source>
</evidence>
<keyword evidence="4" id="KW-0067">ATP-binding</keyword>
<dbReference type="GO" id="GO:0005829">
    <property type="term" value="C:cytosol"/>
    <property type="evidence" value="ECO:0007669"/>
    <property type="project" value="TreeGrafter"/>
</dbReference>
<dbReference type="InterPro" id="IPR027417">
    <property type="entry name" value="P-loop_NTPase"/>
</dbReference>
<feature type="region of interest" description="Disordered" evidence="6">
    <location>
        <begin position="319"/>
        <end position="338"/>
    </location>
</feature>
<evidence type="ECO:0000256" key="6">
    <source>
        <dbReference type="SAM" id="MobiDB-lite"/>
    </source>
</evidence>
<accession>A0A075IGS0</accession>
<dbReference type="CDD" id="cd18787">
    <property type="entry name" value="SF2_C_DEAD"/>
    <property type="match status" value="1"/>
</dbReference>
<dbReference type="InterPro" id="IPR001650">
    <property type="entry name" value="Helicase_C-like"/>
</dbReference>
<evidence type="ECO:0000256" key="2">
    <source>
        <dbReference type="ARBA" id="ARBA00022801"/>
    </source>
</evidence>
<feature type="compositionally biased region" description="Basic residues" evidence="6">
    <location>
        <begin position="393"/>
        <end position="409"/>
    </location>
</feature>
<dbReference type="GO" id="GO:0003724">
    <property type="term" value="F:RNA helicase activity"/>
    <property type="evidence" value="ECO:0007669"/>
    <property type="project" value="InterPro"/>
</dbReference>
<feature type="short sequence motif" description="Q motif" evidence="5">
    <location>
        <begin position="2"/>
        <end position="30"/>
    </location>
</feature>
<dbReference type="InterPro" id="IPR011545">
    <property type="entry name" value="DEAD/DEAH_box_helicase_dom"/>
</dbReference>
<dbReference type="PROSITE" id="PS51194">
    <property type="entry name" value="HELICASE_CTER"/>
    <property type="match status" value="1"/>
</dbReference>
<evidence type="ECO:0000256" key="5">
    <source>
        <dbReference type="PROSITE-ProRule" id="PRU00552"/>
    </source>
</evidence>
<dbReference type="GO" id="GO:0003676">
    <property type="term" value="F:nucleic acid binding"/>
    <property type="evidence" value="ECO:0007669"/>
    <property type="project" value="InterPro"/>
</dbReference>
<dbReference type="InterPro" id="IPR050079">
    <property type="entry name" value="DEAD_box_RNA_helicase"/>
</dbReference>
<dbReference type="PANTHER" id="PTHR47959">
    <property type="entry name" value="ATP-DEPENDENT RNA HELICASE RHLE-RELATED"/>
    <property type="match status" value="1"/>
</dbReference>
<protein>
    <submittedName>
        <fullName evidence="10">Superfamily II DNA/RNA helicase</fullName>
    </submittedName>
</protein>
<evidence type="ECO:0000259" key="7">
    <source>
        <dbReference type="PROSITE" id="PS51192"/>
    </source>
</evidence>
<evidence type="ECO:0000256" key="1">
    <source>
        <dbReference type="ARBA" id="ARBA00022741"/>
    </source>
</evidence>
<dbReference type="EMBL" id="KF901291">
    <property type="protein sequence ID" value="AIF25478.1"/>
    <property type="molecule type" value="Genomic_DNA"/>
</dbReference>
<dbReference type="CDD" id="cd00268">
    <property type="entry name" value="DEADc"/>
    <property type="match status" value="1"/>
</dbReference>
<keyword evidence="2" id="KW-0378">Hydrolase</keyword>
<dbReference type="GO" id="GO:0140097">
    <property type="term" value="F:catalytic activity, acting on DNA"/>
    <property type="evidence" value="ECO:0007669"/>
    <property type="project" value="UniProtKB-ARBA"/>
</dbReference>
<dbReference type="PROSITE" id="PS51192">
    <property type="entry name" value="HELICASE_ATP_BIND_1"/>
    <property type="match status" value="1"/>
</dbReference>
<dbReference type="SMART" id="SM00490">
    <property type="entry name" value="HELICc"/>
    <property type="match status" value="1"/>
</dbReference>
<feature type="compositionally biased region" description="Basic residues" evidence="6">
    <location>
        <begin position="418"/>
        <end position="437"/>
    </location>
</feature>
<dbReference type="InterPro" id="IPR044742">
    <property type="entry name" value="DEAD/DEAH_RhlB"/>
</dbReference>
<dbReference type="SUPFAM" id="SSF52540">
    <property type="entry name" value="P-loop containing nucleoside triphosphate hydrolases"/>
    <property type="match status" value="1"/>
</dbReference>
<dbReference type="AlphaFoldDB" id="A0A075IGS0"/>
<feature type="domain" description="Helicase ATP-binding" evidence="7">
    <location>
        <begin position="33"/>
        <end position="204"/>
    </location>
</feature>
<dbReference type="Pfam" id="PF00270">
    <property type="entry name" value="DEAD"/>
    <property type="match status" value="1"/>
</dbReference>
<dbReference type="GO" id="GO:0016787">
    <property type="term" value="F:hydrolase activity"/>
    <property type="evidence" value="ECO:0007669"/>
    <property type="project" value="UniProtKB-KW"/>
</dbReference>
<dbReference type="SMART" id="SM00487">
    <property type="entry name" value="DEXDc"/>
    <property type="match status" value="1"/>
</dbReference>
<sequence length="443" mass="49219">MVQFSDFGIDPSLIEALRNEGIVEPFEVQCEAIPDAMLGRDICCRAPTGSGKTLAFALPLISRTAEAKPKRPTSLILTPTRELAEQIRNVLHPLATSAGMGVLSVYGGTPYKGQLRKLGRGVEILVACPGRLIDLLDRGALRLDNVGVVVLDEADRMADMGFMEPVCSILDKCRPDRQTILFSATLDDDVTEIVDSYQDNPVRIGIGPEELSMDSMQHLFWKVNFRGKADLSAYITEKCGRSIIFCRTRAGVNRLGDEMSEIGSSFTTLHGGMNQKQRDKSMRKFSAGRARVLIATDVASRGIDVNDVSCIIHFDPPENGKAYKHRSGRTARAGSSGTVVSLVQGSQNRKYRRIQDEVGIKCKFTQPDVDMLEERDFVLAPPGEPERREKSRGFRNNRKRARRSRKSTHYKSSNHGSGHSKGRRKGKRNDRSRRKLKKADSRA</sequence>
<dbReference type="PANTHER" id="PTHR47959:SF13">
    <property type="entry name" value="ATP-DEPENDENT RNA HELICASE RHLE"/>
    <property type="match status" value="1"/>
</dbReference>
<dbReference type="InterPro" id="IPR014014">
    <property type="entry name" value="RNA_helicase_DEAD_Q_motif"/>
</dbReference>
<evidence type="ECO:0000256" key="3">
    <source>
        <dbReference type="ARBA" id="ARBA00022806"/>
    </source>
</evidence>
<organism evidence="10">
    <name type="scientific">uncultured marine group II/III euryarchaeote SAT1000_51_D10</name>
    <dbReference type="NCBI Taxonomy" id="1456587"/>
    <lineage>
        <taxon>Archaea</taxon>
        <taxon>Methanobacteriati</taxon>
        <taxon>Methanobacteriota</taxon>
        <taxon>environmental samples</taxon>
    </lineage>
</organism>
<evidence type="ECO:0000259" key="8">
    <source>
        <dbReference type="PROSITE" id="PS51194"/>
    </source>
</evidence>